<name>M8BUE3_AEGTA</name>
<evidence type="ECO:0000313" key="1">
    <source>
        <dbReference type="EnsemblPlants" id="EMT06557"/>
    </source>
</evidence>
<proteinExistence type="predicted"/>
<dbReference type="AlphaFoldDB" id="M8BUE3"/>
<dbReference type="EnsemblPlants" id="EMT06557">
    <property type="protein sequence ID" value="EMT06557"/>
    <property type="gene ID" value="F775_42398"/>
</dbReference>
<organism evidence="1">
    <name type="scientific">Aegilops tauschii</name>
    <name type="common">Tausch's goatgrass</name>
    <name type="synonym">Aegilops squarrosa</name>
    <dbReference type="NCBI Taxonomy" id="37682"/>
    <lineage>
        <taxon>Eukaryota</taxon>
        <taxon>Viridiplantae</taxon>
        <taxon>Streptophyta</taxon>
        <taxon>Embryophyta</taxon>
        <taxon>Tracheophyta</taxon>
        <taxon>Spermatophyta</taxon>
        <taxon>Magnoliopsida</taxon>
        <taxon>Liliopsida</taxon>
        <taxon>Poales</taxon>
        <taxon>Poaceae</taxon>
        <taxon>BOP clade</taxon>
        <taxon>Pooideae</taxon>
        <taxon>Triticodae</taxon>
        <taxon>Triticeae</taxon>
        <taxon>Triticinae</taxon>
        <taxon>Aegilops</taxon>
    </lineage>
</organism>
<reference evidence="1" key="1">
    <citation type="submission" date="2015-06" db="UniProtKB">
        <authorList>
            <consortium name="EnsemblPlants"/>
        </authorList>
    </citation>
    <scope>IDENTIFICATION</scope>
</reference>
<dbReference type="ExpressionAtlas" id="M8BUE3">
    <property type="expression patterns" value="baseline"/>
</dbReference>
<accession>M8BUE3</accession>
<sequence length="68" mass="7522">MGVVDTFGLCVVAHMMLHGEEMSIAKVPGTGDLRSLRRSFQEYMCSNYQLVVKLNQLLAKQKASLCSS</sequence>
<protein>
    <submittedName>
        <fullName evidence="1">Uncharacterized protein</fullName>
    </submittedName>
</protein>